<accession>A3LYB9</accession>
<dbReference type="eggNOG" id="ENOG502S7IU">
    <property type="taxonomic scope" value="Eukaryota"/>
</dbReference>
<dbReference type="Proteomes" id="UP000002258">
    <property type="component" value="Chromosome 6"/>
</dbReference>
<evidence type="ECO:0000313" key="3">
    <source>
        <dbReference type="Proteomes" id="UP000002258"/>
    </source>
</evidence>
<dbReference type="InterPro" id="IPR018865">
    <property type="entry name" value="STK19-like"/>
</dbReference>
<dbReference type="OMA" id="VTYGFEN"/>
<evidence type="ECO:0000313" key="2">
    <source>
        <dbReference type="EMBL" id="ABN67956.2"/>
    </source>
</evidence>
<dbReference type="PANTHER" id="PTHR15243">
    <property type="entry name" value="SERINE/THREONINE-PROTEIN KINASE 19"/>
    <property type="match status" value="1"/>
</dbReference>
<keyword evidence="3" id="KW-1185">Reference proteome</keyword>
<organism evidence="2 3">
    <name type="scientific">Scheffersomyces stipitis (strain ATCC 58785 / CBS 6054 / NBRC 10063 / NRRL Y-11545)</name>
    <name type="common">Yeast</name>
    <name type="synonym">Pichia stipitis</name>
    <dbReference type="NCBI Taxonomy" id="322104"/>
    <lineage>
        <taxon>Eukaryota</taxon>
        <taxon>Fungi</taxon>
        <taxon>Dikarya</taxon>
        <taxon>Ascomycota</taxon>
        <taxon>Saccharomycotina</taxon>
        <taxon>Pichiomycetes</taxon>
        <taxon>Debaryomycetaceae</taxon>
        <taxon>Scheffersomyces</taxon>
    </lineage>
</organism>
<protein>
    <submittedName>
        <fullName evidence="2">Uncharacterized protein</fullName>
    </submittedName>
</protein>
<gene>
    <name evidence="2" type="ORF">PICST_62096</name>
</gene>
<dbReference type="GeneID" id="4840152"/>
<dbReference type="GO" id="GO:0046579">
    <property type="term" value="P:positive regulation of Ras protein signal transduction"/>
    <property type="evidence" value="ECO:0007669"/>
    <property type="project" value="TreeGrafter"/>
</dbReference>
<dbReference type="PANTHER" id="PTHR15243:SF0">
    <property type="entry name" value="SERINE_THREONINE-PROTEIN KINASE 19"/>
    <property type="match status" value="1"/>
</dbReference>
<proteinExistence type="inferred from homology"/>
<sequence>MSNLRYSAAKSSRISKRLIGTSPVKKIQKDLKKILPSQRKYAQNLKKSNAIINNNPNEANTLNRGSGDEEPLVVSDYNVQLDYQLSKNDDIMVAIDTILDNQWAESSSLHFRYHKRQEIESADGDMEKLVFSLKGLSAKVKAEIMKYRQNQLPKGIVTTAQLYSIYESQGNTFVDRNLELNIRNGNLKKFVITNASPVISRTKQKYQHGKVTYGFENVEVVVKTESYFKLICEEIERLEKELVDSSMATSERIKKDRQLTSIKKFFEYLKSNPASIFVTHEDFDNEQLSSLVSFGLVTLTSNHLNEIESHQYSISYPACGTFLKLINAGRVWLVKALSKGKYNENLEDQLFKKWEGTTLNGDSKMNNFRPPFYGYDLNWILADSLGAGVIEVFNTPVGRGWRLTGKV</sequence>
<dbReference type="OrthoDB" id="3980126at2759"/>
<comment type="similarity">
    <text evidence="1">Belongs to the STK19 family.</text>
</comment>
<dbReference type="InParanoid" id="A3LYB9"/>
<dbReference type="RefSeq" id="XP_001385985.2">
    <property type="nucleotide sequence ID" value="XM_001385948.1"/>
</dbReference>
<dbReference type="AlphaFoldDB" id="A3LYB9"/>
<dbReference type="Pfam" id="PF10494">
    <property type="entry name" value="Stk19"/>
    <property type="match status" value="1"/>
</dbReference>
<name>A3LYB9_PICST</name>
<dbReference type="EMBL" id="CP000500">
    <property type="protein sequence ID" value="ABN67956.2"/>
    <property type="molecule type" value="Genomic_DNA"/>
</dbReference>
<reference evidence="2 3" key="1">
    <citation type="journal article" date="2007" name="Nat. Biotechnol.">
        <title>Genome sequence of the lignocellulose-bioconverting and xylose-fermenting yeast Pichia stipitis.</title>
        <authorList>
            <person name="Jeffries T.W."/>
            <person name="Grigoriev I.V."/>
            <person name="Grimwood J."/>
            <person name="Laplaza J.M."/>
            <person name="Aerts A."/>
            <person name="Salamov A."/>
            <person name="Schmutz J."/>
            <person name="Lindquist E."/>
            <person name="Dehal P."/>
            <person name="Shapiro H."/>
            <person name="Jin Y.S."/>
            <person name="Passoth V."/>
            <person name="Richardson P.M."/>
        </authorList>
    </citation>
    <scope>NUCLEOTIDE SEQUENCE [LARGE SCALE GENOMIC DNA]</scope>
    <source>
        <strain evidence="3">ATCC 58785 / CBS 6054 / NBRC 10063 / NRRL Y-11545</strain>
    </source>
</reference>
<dbReference type="HOGENOM" id="CLU_702066_0_0_1"/>
<evidence type="ECO:0000256" key="1">
    <source>
        <dbReference type="ARBA" id="ARBA00093458"/>
    </source>
</evidence>
<dbReference type="KEGG" id="pic:PICST_62096"/>